<comment type="caution">
    <text evidence="1">The sequence shown here is derived from an EMBL/GenBank/DDBJ whole genome shotgun (WGS) entry which is preliminary data.</text>
</comment>
<dbReference type="EMBL" id="CAJVPS010000114">
    <property type="protein sequence ID" value="CAG8453674.1"/>
    <property type="molecule type" value="Genomic_DNA"/>
</dbReference>
<reference evidence="1" key="1">
    <citation type="submission" date="2021-06" db="EMBL/GenBank/DDBJ databases">
        <authorList>
            <person name="Kallberg Y."/>
            <person name="Tangrot J."/>
            <person name="Rosling A."/>
        </authorList>
    </citation>
    <scope>NUCLEOTIDE SEQUENCE</scope>
    <source>
        <strain evidence="1">FL130A</strain>
    </source>
</reference>
<keyword evidence="2" id="KW-1185">Reference proteome</keyword>
<evidence type="ECO:0000313" key="1">
    <source>
        <dbReference type="EMBL" id="CAG8453674.1"/>
    </source>
</evidence>
<protein>
    <submittedName>
        <fullName evidence="1">10958_t:CDS:1</fullName>
    </submittedName>
</protein>
<name>A0A9N8VKK3_9GLOM</name>
<sequence>MLIDITIKTSKHKCSYKAGDMLIYGTIVIRDQSTGNLIQEVMAETKSYGPGFSSTTIHEKLKVNLFKSFNFVKNFMSSHDEIGNFEMLEVIAAYAFKDKGETEEFELTFRNIPYDPQKKPLCAERTVFGGHELLLNATEIGVNKKPFDVWSAVNVGADQLAVKNRLADFIELLKKLSSLNKNLSSSIEQIILLFSTFEEYKQPKNREIYELKTFSQDSQNGDKGKIYHQHESIFTEILSEISQEKQR</sequence>
<organism evidence="1 2">
    <name type="scientific">Ambispora leptoticha</name>
    <dbReference type="NCBI Taxonomy" id="144679"/>
    <lineage>
        <taxon>Eukaryota</taxon>
        <taxon>Fungi</taxon>
        <taxon>Fungi incertae sedis</taxon>
        <taxon>Mucoromycota</taxon>
        <taxon>Glomeromycotina</taxon>
        <taxon>Glomeromycetes</taxon>
        <taxon>Archaeosporales</taxon>
        <taxon>Ambisporaceae</taxon>
        <taxon>Ambispora</taxon>
    </lineage>
</organism>
<accession>A0A9N8VKK3</accession>
<evidence type="ECO:0000313" key="2">
    <source>
        <dbReference type="Proteomes" id="UP000789508"/>
    </source>
</evidence>
<dbReference type="Proteomes" id="UP000789508">
    <property type="component" value="Unassembled WGS sequence"/>
</dbReference>
<proteinExistence type="predicted"/>
<dbReference type="AlphaFoldDB" id="A0A9N8VKK3"/>
<gene>
    <name evidence="1" type="ORF">ALEPTO_LOCUS1155</name>
</gene>